<comment type="caution">
    <text evidence="2">The sequence shown here is derived from an EMBL/GenBank/DDBJ whole genome shotgun (WGS) entry which is preliminary data.</text>
</comment>
<dbReference type="PROSITE" id="PS52015">
    <property type="entry name" value="TONB_CTD"/>
    <property type="match status" value="1"/>
</dbReference>
<keyword evidence="3" id="KW-1185">Reference proteome</keyword>
<accession>A0AA37SQE1</accession>
<dbReference type="SUPFAM" id="SSF74653">
    <property type="entry name" value="TolA/TonB C-terminal domain"/>
    <property type="match status" value="1"/>
</dbReference>
<dbReference type="PANTHER" id="PTHR33446:SF2">
    <property type="entry name" value="PROTEIN TONB"/>
    <property type="match status" value="1"/>
</dbReference>
<feature type="domain" description="TonB C-terminal" evidence="1">
    <location>
        <begin position="50"/>
        <end position="146"/>
    </location>
</feature>
<sequence>MFAQSGATESEALVAKKDWSNDQVYKVVEQMPRFPGCEELEGSEQDRKRCASDKLFEYISENLVYPEDALKQGIEGMAVVSFVIRSDSSVTDVKIVRDLAGGCGDSAASMVEGMNDLTEKWIPGSKDGENVSCIYTLPVTFRLKKK</sequence>
<gene>
    <name evidence="2" type="ORF">GCM10007940_24570</name>
</gene>
<evidence type="ECO:0000313" key="2">
    <source>
        <dbReference type="EMBL" id="GLR17842.1"/>
    </source>
</evidence>
<protein>
    <recommendedName>
        <fullName evidence="1">TonB C-terminal domain-containing protein</fullName>
    </recommendedName>
</protein>
<dbReference type="EMBL" id="BSOH01000014">
    <property type="protein sequence ID" value="GLR17842.1"/>
    <property type="molecule type" value="Genomic_DNA"/>
</dbReference>
<proteinExistence type="predicted"/>
<dbReference type="PANTHER" id="PTHR33446">
    <property type="entry name" value="PROTEIN TONB-RELATED"/>
    <property type="match status" value="1"/>
</dbReference>
<dbReference type="InterPro" id="IPR037682">
    <property type="entry name" value="TonB_C"/>
</dbReference>
<reference evidence="2" key="1">
    <citation type="journal article" date="2014" name="Int. J. Syst. Evol. Microbiol.">
        <title>Complete genome sequence of Corynebacterium casei LMG S-19264T (=DSM 44701T), isolated from a smear-ripened cheese.</title>
        <authorList>
            <consortium name="US DOE Joint Genome Institute (JGI-PGF)"/>
            <person name="Walter F."/>
            <person name="Albersmeier A."/>
            <person name="Kalinowski J."/>
            <person name="Ruckert C."/>
        </authorList>
    </citation>
    <scope>NUCLEOTIDE SEQUENCE</scope>
    <source>
        <strain evidence="2">NBRC 108769</strain>
    </source>
</reference>
<dbReference type="AlphaFoldDB" id="A0AA37SQE1"/>
<dbReference type="Pfam" id="PF03544">
    <property type="entry name" value="TonB_C"/>
    <property type="match status" value="1"/>
</dbReference>
<dbReference type="InterPro" id="IPR051045">
    <property type="entry name" value="TonB-dependent_transducer"/>
</dbReference>
<name>A0AA37SQE1_9BACT</name>
<dbReference type="Gene3D" id="3.30.1150.10">
    <property type="match status" value="1"/>
</dbReference>
<organism evidence="2 3">
    <name type="scientific">Portibacter lacus</name>
    <dbReference type="NCBI Taxonomy" id="1099794"/>
    <lineage>
        <taxon>Bacteria</taxon>
        <taxon>Pseudomonadati</taxon>
        <taxon>Bacteroidota</taxon>
        <taxon>Saprospiria</taxon>
        <taxon>Saprospirales</taxon>
        <taxon>Haliscomenobacteraceae</taxon>
        <taxon>Portibacter</taxon>
    </lineage>
</organism>
<dbReference type="Proteomes" id="UP001156666">
    <property type="component" value="Unassembled WGS sequence"/>
</dbReference>
<dbReference type="GO" id="GO:0098797">
    <property type="term" value="C:plasma membrane protein complex"/>
    <property type="evidence" value="ECO:0007669"/>
    <property type="project" value="TreeGrafter"/>
</dbReference>
<reference evidence="2" key="2">
    <citation type="submission" date="2023-01" db="EMBL/GenBank/DDBJ databases">
        <title>Draft genome sequence of Portibacter lacus strain NBRC 108769.</title>
        <authorList>
            <person name="Sun Q."/>
            <person name="Mori K."/>
        </authorList>
    </citation>
    <scope>NUCLEOTIDE SEQUENCE</scope>
    <source>
        <strain evidence="2">NBRC 108769</strain>
    </source>
</reference>
<evidence type="ECO:0000313" key="3">
    <source>
        <dbReference type="Proteomes" id="UP001156666"/>
    </source>
</evidence>
<evidence type="ECO:0000259" key="1">
    <source>
        <dbReference type="PROSITE" id="PS52015"/>
    </source>
</evidence>
<dbReference type="GO" id="GO:0031992">
    <property type="term" value="F:energy transducer activity"/>
    <property type="evidence" value="ECO:0007669"/>
    <property type="project" value="TreeGrafter"/>
</dbReference>
<dbReference type="GO" id="GO:0055085">
    <property type="term" value="P:transmembrane transport"/>
    <property type="evidence" value="ECO:0007669"/>
    <property type="project" value="InterPro"/>
</dbReference>